<accession>A0ACB8V2Y4</accession>
<dbReference type="EMBL" id="JALBCA010000015">
    <property type="protein sequence ID" value="KAI2390825.1"/>
    <property type="molecule type" value="Genomic_DNA"/>
</dbReference>
<proteinExistence type="predicted"/>
<sequence length="1106" mass="121037">MAEPKTNELVTISEIANGGSVPQPENAVPAPDLPPPKTDKPRPHICTTCTRSFARLEHLKRHERSHTKEKPFECPDCSRCFARRDLLLRHQQKLHMTTTPSSRPRNARRESTSSSTRVRKNSIVNGGNTMRPRANTISHVDHATVGMVPSMDISKTPLSGHPSHQPVGSVPSMPGLEYRAMPSDARHATINGLSKLDTNSLSLNLPDALRTAPVYGSFGGDYSFSDLMLGHGSTINPAQLHFSASPNPFLDTPASPFTPAFSNMASTQNMFEDDIKYDWINGFDNTMTLSGPNESAIDNSSPSAMSTGSPTGISEALLESSSHTITSSGAPWSNSMPSQNPSNPFGLDFSQPTFHDPSVQGETLSPKSILTQVPDHSFPTSSSIASMGGAVLSNLSNTLFPGSSTSQNSAGFEPSFMQTGLPLPSSAITDSTRQALITTLQQPSTFISRRYSQPSTSSSFTPGSLRSPMFESNPYVLPSTNDLQRYIAAYIHYFHPHMPFLHLPTLDFKAPDNPSKFNAGKGYGNANFSRLSGGSGCLILSMAAIGALYEFETATSKGLFESAKKMIQLYLEERRKADMAGLNRANSSREDSIKNTPLWLVQAMLLNVIYGHNCDDKTAADIAMTHCASLLSLAKAAKLTQHRPPEELSDLLGSGDAPVNAFPEMREWLQWKVMEERKRTLYAIFTLSSLLVSAYNHAPTLTNSEIRLTLPCEEEIWAASSPEAWKALGGKIHADQNAIQFSDALKTLLVAGQNTGSSMQMDGFSPADLKPSTFGCLVLILALHNYIWETRQQHLGKQWTSQETEALHLHLEPAFRAWQTAWSNHPSHSLERPNPYGAGPLSADSIPLLDLAYVQLYVNLGRSREAFWQRDWNGMVNELSQAADVLQPPDGSPTSTFAPESLSDLNTIGSASNDNTLGYQGTPRRLNPTMSERHLRKAAFYAADSISMADKFGNTFIEFTSRELPLQSAMCLFDCAQILAEWISTVQDRVGPYLGILGQPPADLSQVPAIMLLEDEDYKLIQKVEDILHRVELKMKDRAPSVCSTAGEAWDCLPSLVDGGYATKISLSIAYLLDRAGVWPVIKLMARALDTQAQRMKERAQLSVSR</sequence>
<gene>
    <name evidence="1" type="ORF">LOY88_001412</name>
</gene>
<reference evidence="1" key="1">
    <citation type="journal article" date="2022" name="bioRxiv">
        <title>Population genetic analysis of Ophidiomyces ophidiicola, the causative agent of snake fungal disease, indicates recent introductions to the USA.</title>
        <authorList>
            <person name="Ladner J.T."/>
            <person name="Palmer J.M."/>
            <person name="Ettinger C.L."/>
            <person name="Stajich J.E."/>
            <person name="Farrell T.M."/>
            <person name="Glorioso B.M."/>
            <person name="Lawson B."/>
            <person name="Price S.J."/>
            <person name="Stengle A.G."/>
            <person name="Grear D.A."/>
            <person name="Lorch J.M."/>
        </authorList>
    </citation>
    <scope>NUCLEOTIDE SEQUENCE</scope>
    <source>
        <strain evidence="1">NWHC 24266-5</strain>
    </source>
</reference>
<comment type="caution">
    <text evidence="1">The sequence shown here is derived from an EMBL/GenBank/DDBJ whole genome shotgun (WGS) entry which is preliminary data.</text>
</comment>
<organism evidence="1">
    <name type="scientific">Ophidiomyces ophidiicola</name>
    <dbReference type="NCBI Taxonomy" id="1387563"/>
    <lineage>
        <taxon>Eukaryota</taxon>
        <taxon>Fungi</taxon>
        <taxon>Dikarya</taxon>
        <taxon>Ascomycota</taxon>
        <taxon>Pezizomycotina</taxon>
        <taxon>Eurotiomycetes</taxon>
        <taxon>Eurotiomycetidae</taxon>
        <taxon>Onygenales</taxon>
        <taxon>Onygenaceae</taxon>
        <taxon>Ophidiomyces</taxon>
    </lineage>
</organism>
<protein>
    <submittedName>
        <fullName evidence="1">Uncharacterized protein</fullName>
    </submittedName>
</protein>
<evidence type="ECO:0000313" key="1">
    <source>
        <dbReference type="EMBL" id="KAI2390825.1"/>
    </source>
</evidence>
<name>A0ACB8V2Y4_9EURO</name>